<gene>
    <name evidence="3" type="ORF">DPMN_121127</name>
</gene>
<comment type="caution">
    <text evidence="3">The sequence shown here is derived from an EMBL/GenBank/DDBJ whole genome shotgun (WGS) entry which is preliminary data.</text>
</comment>
<dbReference type="InterPro" id="IPR047153">
    <property type="entry name" value="TRIM45/56/19-like"/>
</dbReference>
<dbReference type="PROSITE" id="PS50119">
    <property type="entry name" value="ZF_BBOX"/>
    <property type="match status" value="1"/>
</dbReference>
<dbReference type="InterPro" id="IPR000315">
    <property type="entry name" value="Znf_B-box"/>
</dbReference>
<evidence type="ECO:0000313" key="3">
    <source>
        <dbReference type="EMBL" id="KAH3819394.1"/>
    </source>
</evidence>
<dbReference type="AlphaFoldDB" id="A0A9D4JQT6"/>
<reference evidence="3" key="1">
    <citation type="journal article" date="2019" name="bioRxiv">
        <title>The Genome of the Zebra Mussel, Dreissena polymorpha: A Resource for Invasive Species Research.</title>
        <authorList>
            <person name="McCartney M.A."/>
            <person name="Auch B."/>
            <person name="Kono T."/>
            <person name="Mallez S."/>
            <person name="Zhang Y."/>
            <person name="Obille A."/>
            <person name="Becker A."/>
            <person name="Abrahante J.E."/>
            <person name="Garbe J."/>
            <person name="Badalamenti J.P."/>
            <person name="Herman A."/>
            <person name="Mangelson H."/>
            <person name="Liachko I."/>
            <person name="Sullivan S."/>
            <person name="Sone E.D."/>
            <person name="Koren S."/>
            <person name="Silverstein K.A.T."/>
            <person name="Beckman K.B."/>
            <person name="Gohl D.M."/>
        </authorList>
    </citation>
    <scope>NUCLEOTIDE SEQUENCE</scope>
    <source>
        <strain evidence="3">Duluth1</strain>
        <tissue evidence="3">Whole animal</tissue>
    </source>
</reference>
<dbReference type="PANTHER" id="PTHR25462:SF291">
    <property type="entry name" value="E3 UBIQUITIN-PROTEIN LIGASE TRIM45"/>
    <property type="match status" value="1"/>
</dbReference>
<dbReference type="CDD" id="cd19757">
    <property type="entry name" value="Bbox1"/>
    <property type="match status" value="1"/>
</dbReference>
<reference evidence="3" key="2">
    <citation type="submission" date="2020-11" db="EMBL/GenBank/DDBJ databases">
        <authorList>
            <person name="McCartney M.A."/>
            <person name="Auch B."/>
            <person name="Kono T."/>
            <person name="Mallez S."/>
            <person name="Becker A."/>
            <person name="Gohl D.M."/>
            <person name="Silverstein K.A.T."/>
            <person name="Koren S."/>
            <person name="Bechman K.B."/>
            <person name="Herman A."/>
            <person name="Abrahante J.E."/>
            <person name="Garbe J."/>
        </authorList>
    </citation>
    <scope>NUCLEOTIDE SEQUENCE</scope>
    <source>
        <strain evidence="3">Duluth1</strain>
        <tissue evidence="3">Whole animal</tissue>
    </source>
</reference>
<name>A0A9D4JQT6_DREPO</name>
<organism evidence="3 4">
    <name type="scientific">Dreissena polymorpha</name>
    <name type="common">Zebra mussel</name>
    <name type="synonym">Mytilus polymorpha</name>
    <dbReference type="NCBI Taxonomy" id="45954"/>
    <lineage>
        <taxon>Eukaryota</taxon>
        <taxon>Metazoa</taxon>
        <taxon>Spiralia</taxon>
        <taxon>Lophotrochozoa</taxon>
        <taxon>Mollusca</taxon>
        <taxon>Bivalvia</taxon>
        <taxon>Autobranchia</taxon>
        <taxon>Heteroconchia</taxon>
        <taxon>Euheterodonta</taxon>
        <taxon>Imparidentia</taxon>
        <taxon>Neoheterodontei</taxon>
        <taxon>Myida</taxon>
        <taxon>Dreissenoidea</taxon>
        <taxon>Dreissenidae</taxon>
        <taxon>Dreissena</taxon>
    </lineage>
</organism>
<evidence type="ECO:0000259" key="2">
    <source>
        <dbReference type="PROSITE" id="PS50119"/>
    </source>
</evidence>
<dbReference type="GO" id="GO:0061630">
    <property type="term" value="F:ubiquitin protein ligase activity"/>
    <property type="evidence" value="ECO:0007669"/>
    <property type="project" value="TreeGrafter"/>
</dbReference>
<feature type="domain" description="B box-type" evidence="2">
    <location>
        <begin position="22"/>
        <end position="67"/>
    </location>
</feature>
<dbReference type="Pfam" id="PF00643">
    <property type="entry name" value="zf-B_box"/>
    <property type="match status" value="1"/>
</dbReference>
<keyword evidence="4" id="KW-1185">Reference proteome</keyword>
<evidence type="ECO:0000313" key="4">
    <source>
        <dbReference type="Proteomes" id="UP000828390"/>
    </source>
</evidence>
<evidence type="ECO:0000256" key="1">
    <source>
        <dbReference type="PROSITE-ProRule" id="PRU00024"/>
    </source>
</evidence>
<proteinExistence type="predicted"/>
<accession>A0A9D4JQT6</accession>
<dbReference type="Proteomes" id="UP000828390">
    <property type="component" value="Unassembled WGS sequence"/>
</dbReference>
<dbReference type="Gene3D" id="3.30.160.60">
    <property type="entry name" value="Classic Zinc Finger"/>
    <property type="match status" value="1"/>
</dbReference>
<keyword evidence="1" id="KW-0863">Zinc-finger</keyword>
<sequence>MATDRQDDDSASYSSDMVPGRVSERKCDVCARNKAILFCSACTESLCDDCIVIHLKDTSQKHLIVDVHNMDDDNHGVNMNGLDMCKEPAKVIEFYCESHKQLCCSTCVMVHRKCDDFSEISICSEEDRKRLQDMNYSVMKANEDTFSLLQNVNQAKHSLIESVEGISKDIEKTRANILHLFEDSTHTLLEEVDSIRAE</sequence>
<dbReference type="PANTHER" id="PTHR25462">
    <property type="entry name" value="BONUS, ISOFORM C-RELATED"/>
    <property type="match status" value="1"/>
</dbReference>
<keyword evidence="1" id="KW-0479">Metal-binding</keyword>
<keyword evidence="1" id="KW-0862">Zinc</keyword>
<protein>
    <recommendedName>
        <fullName evidence="2">B box-type domain-containing protein</fullName>
    </recommendedName>
</protein>
<dbReference type="EMBL" id="JAIWYP010000005">
    <property type="protein sequence ID" value="KAH3819394.1"/>
    <property type="molecule type" value="Genomic_DNA"/>
</dbReference>
<dbReference type="GO" id="GO:0008270">
    <property type="term" value="F:zinc ion binding"/>
    <property type="evidence" value="ECO:0007669"/>
    <property type="project" value="UniProtKB-KW"/>
</dbReference>